<dbReference type="Proteomes" id="UP000054921">
    <property type="component" value="Unassembled WGS sequence"/>
</dbReference>
<proteinExistence type="predicted"/>
<dbReference type="InterPro" id="IPR000868">
    <property type="entry name" value="Isochorismatase-like_dom"/>
</dbReference>
<gene>
    <name evidence="3" type="ORF">Lche_0765</name>
</gene>
<dbReference type="SUPFAM" id="SSF52499">
    <property type="entry name" value="Isochorismatase-like hydrolases"/>
    <property type="match status" value="1"/>
</dbReference>
<dbReference type="GO" id="GO:0016787">
    <property type="term" value="F:hydrolase activity"/>
    <property type="evidence" value="ECO:0007669"/>
    <property type="project" value="UniProtKB-KW"/>
</dbReference>
<dbReference type="PANTHER" id="PTHR43540:SF1">
    <property type="entry name" value="ISOCHORISMATASE HYDROLASE"/>
    <property type="match status" value="1"/>
</dbReference>
<dbReference type="EMBL" id="LNXW01000009">
    <property type="protein sequence ID" value="KTC82501.1"/>
    <property type="molecule type" value="Genomic_DNA"/>
</dbReference>
<feature type="domain" description="Isochorismatase-like" evidence="2">
    <location>
        <begin position="15"/>
        <end position="188"/>
    </location>
</feature>
<dbReference type="PATRIC" id="fig|28084.5.peg.821"/>
<sequence>MEGNTMRTAFIGLDYIIDIMHPQGKIARSAAHAQERDIIKKVNKVLEIAKLKNWLTIMVKVGFSAHYTEQPKLSPIFGKVHELDALKLGSKGTEFHPELLIGNSLIMVKPRVSAFYGTALDAALRANQIERVILGGVSTSWAVQSTARDAHDRDYKVCIVEDICAAANQEEHQFSIQLMEKIAQIVTVNELKGI</sequence>
<evidence type="ECO:0000256" key="1">
    <source>
        <dbReference type="ARBA" id="ARBA00022801"/>
    </source>
</evidence>
<evidence type="ECO:0000313" key="3">
    <source>
        <dbReference type="EMBL" id="KTC82501.1"/>
    </source>
</evidence>
<reference evidence="3 4" key="1">
    <citation type="submission" date="2015-11" db="EMBL/GenBank/DDBJ databases">
        <title>Genomic analysis of 38 Legionella species identifies large and diverse effector repertoires.</title>
        <authorList>
            <person name="Burstein D."/>
            <person name="Amaro F."/>
            <person name="Zusman T."/>
            <person name="Lifshitz Z."/>
            <person name="Cohen O."/>
            <person name="Gilbert J.A."/>
            <person name="Pupko T."/>
            <person name="Shuman H.A."/>
            <person name="Segal G."/>
        </authorList>
    </citation>
    <scope>NUCLEOTIDE SEQUENCE [LARGE SCALE GENOMIC DNA]</scope>
    <source>
        <strain evidence="3 4">ORW</strain>
    </source>
</reference>
<accession>A0A0W0SHW5</accession>
<dbReference type="AlphaFoldDB" id="A0A0W0SHW5"/>
<comment type="caution">
    <text evidence="3">The sequence shown here is derived from an EMBL/GenBank/DDBJ whole genome shotgun (WGS) entry which is preliminary data.</text>
</comment>
<protein>
    <submittedName>
        <fullName evidence="3">Isochorismatase</fullName>
    </submittedName>
</protein>
<dbReference type="Pfam" id="PF00857">
    <property type="entry name" value="Isochorismatase"/>
    <property type="match status" value="1"/>
</dbReference>
<dbReference type="InterPro" id="IPR036380">
    <property type="entry name" value="Isochorismatase-like_sf"/>
</dbReference>
<organism evidence="3 4">
    <name type="scientific">Legionella cherrii</name>
    <dbReference type="NCBI Taxonomy" id="28084"/>
    <lineage>
        <taxon>Bacteria</taxon>
        <taxon>Pseudomonadati</taxon>
        <taxon>Pseudomonadota</taxon>
        <taxon>Gammaproteobacteria</taxon>
        <taxon>Legionellales</taxon>
        <taxon>Legionellaceae</taxon>
        <taxon>Legionella</taxon>
    </lineage>
</organism>
<evidence type="ECO:0000313" key="4">
    <source>
        <dbReference type="Proteomes" id="UP000054921"/>
    </source>
</evidence>
<dbReference type="STRING" id="28084.Lche_0765"/>
<name>A0A0W0SHW5_9GAMM</name>
<dbReference type="CDD" id="cd00431">
    <property type="entry name" value="cysteine_hydrolases"/>
    <property type="match status" value="1"/>
</dbReference>
<keyword evidence="1" id="KW-0378">Hydrolase</keyword>
<dbReference type="RefSeq" id="WP_237761220.1">
    <property type="nucleotide sequence ID" value="NZ_LNXW01000009.1"/>
</dbReference>
<dbReference type="PANTHER" id="PTHR43540">
    <property type="entry name" value="PEROXYUREIDOACRYLATE/UREIDOACRYLATE AMIDOHYDROLASE-RELATED"/>
    <property type="match status" value="1"/>
</dbReference>
<dbReference type="InterPro" id="IPR050272">
    <property type="entry name" value="Isochorismatase-like_hydrls"/>
</dbReference>
<evidence type="ECO:0000259" key="2">
    <source>
        <dbReference type="Pfam" id="PF00857"/>
    </source>
</evidence>
<dbReference type="Gene3D" id="3.40.50.850">
    <property type="entry name" value="Isochorismatase-like"/>
    <property type="match status" value="1"/>
</dbReference>